<evidence type="ECO:0000313" key="2">
    <source>
        <dbReference type="Proteomes" id="UP000815677"/>
    </source>
</evidence>
<reference evidence="1" key="1">
    <citation type="submission" date="2014-09" db="EMBL/GenBank/DDBJ databases">
        <title>Genome sequence of the luminous mushroom Mycena chlorophos for searching fungal bioluminescence genes.</title>
        <authorList>
            <person name="Tanaka Y."/>
            <person name="Kasuga D."/>
            <person name="Oba Y."/>
            <person name="Hase S."/>
            <person name="Sato K."/>
            <person name="Oba Y."/>
            <person name="Sakakibara Y."/>
        </authorList>
    </citation>
    <scope>NUCLEOTIDE SEQUENCE</scope>
</reference>
<protein>
    <recommendedName>
        <fullName evidence="3">SnoaL-like domain-containing protein</fullName>
    </recommendedName>
</protein>
<proteinExistence type="predicted"/>
<evidence type="ECO:0000313" key="1">
    <source>
        <dbReference type="EMBL" id="GAT57034.1"/>
    </source>
</evidence>
<sequence>MWHHPRKCCNRHSCVSPIVIPASTVQRTGEWADDIVEAKQLVAELTVEENFEQSNDWHRYQGTFCQQYWHYASSQLDGPVPERFPSRHSFLQRRFRLVAAHDGGRGVNVAQTTFSGRGTRNTKATCTLSKLGKDKTVHLTCLTYLNGRLVRVQENHYQLIRARRPAE</sequence>
<dbReference type="Proteomes" id="UP000815677">
    <property type="component" value="Unassembled WGS sequence"/>
</dbReference>
<keyword evidence="2" id="KW-1185">Reference proteome</keyword>
<evidence type="ECO:0008006" key="3">
    <source>
        <dbReference type="Google" id="ProtNLM"/>
    </source>
</evidence>
<dbReference type="EMBL" id="DF849380">
    <property type="protein sequence ID" value="GAT57034.1"/>
    <property type="molecule type" value="Genomic_DNA"/>
</dbReference>
<accession>A0ABQ0M134</accession>
<name>A0ABQ0M134_MYCCL</name>
<gene>
    <name evidence="1" type="ORF">MCHLO_13618</name>
</gene>
<organism evidence="1 2">
    <name type="scientific">Mycena chlorophos</name>
    <name type="common">Agaric fungus</name>
    <name type="synonym">Agaricus chlorophos</name>
    <dbReference type="NCBI Taxonomy" id="658473"/>
    <lineage>
        <taxon>Eukaryota</taxon>
        <taxon>Fungi</taxon>
        <taxon>Dikarya</taxon>
        <taxon>Basidiomycota</taxon>
        <taxon>Agaricomycotina</taxon>
        <taxon>Agaricomycetes</taxon>
        <taxon>Agaricomycetidae</taxon>
        <taxon>Agaricales</taxon>
        <taxon>Marasmiineae</taxon>
        <taxon>Mycenaceae</taxon>
        <taxon>Mycena</taxon>
    </lineage>
</organism>